<dbReference type="AlphaFoldDB" id="A0AAU7QW72"/>
<dbReference type="RefSeq" id="WP_318334667.1">
    <property type="nucleotide sequence ID" value="NZ_CP157974.1"/>
</dbReference>
<dbReference type="EMBL" id="CP157974">
    <property type="protein sequence ID" value="XBT79786.1"/>
    <property type="molecule type" value="Genomic_DNA"/>
</dbReference>
<protein>
    <submittedName>
        <fullName evidence="1">Uncharacterized protein</fullName>
    </submittedName>
</protein>
<sequence length="63" mass="7067">MTSIRLPVYGSLVTTEAIWTPGEQFRQRVDELARWLVTCCLLLDPQRIVLVGRVATEAQPAVV</sequence>
<organism evidence="1">
    <name type="scientific">Micromonospora sp. HUAS YX12</name>
    <dbReference type="NCBI Taxonomy" id="3156396"/>
    <lineage>
        <taxon>Bacteria</taxon>
        <taxon>Bacillati</taxon>
        <taxon>Actinomycetota</taxon>
        <taxon>Actinomycetes</taxon>
        <taxon>Micromonosporales</taxon>
        <taxon>Micromonosporaceae</taxon>
        <taxon>Micromonospora</taxon>
    </lineage>
</organism>
<accession>A0AAU7QW72</accession>
<proteinExistence type="predicted"/>
<reference evidence="1" key="1">
    <citation type="submission" date="2024-06" db="EMBL/GenBank/DDBJ databases">
        <title>Micromonospora sp. strain HUAS YX12 genome sequences.</title>
        <authorList>
            <person name="Mo P."/>
        </authorList>
    </citation>
    <scope>NUCLEOTIDE SEQUENCE</scope>
    <source>
        <strain evidence="1">HUAS YX12</strain>
    </source>
</reference>
<name>A0AAU7QW72_9ACTN</name>
<evidence type="ECO:0000313" key="1">
    <source>
        <dbReference type="EMBL" id="XBT79786.1"/>
    </source>
</evidence>
<gene>
    <name evidence="1" type="ORF">ABIH81_19200</name>
</gene>